<reference evidence="3 4" key="1">
    <citation type="submission" date="2015-09" db="EMBL/GenBank/DDBJ databases">
        <authorList>
            <consortium name="Pathogen Informatics"/>
        </authorList>
    </citation>
    <scope>NUCLEOTIDE SEQUENCE [LARGE SCALE GENOMIC DNA]</scope>
    <source>
        <strain evidence="3 4">2789STDY5834960</strain>
    </source>
</reference>
<dbReference type="Pfam" id="PF01569">
    <property type="entry name" value="PAP2"/>
    <property type="match status" value="1"/>
</dbReference>
<dbReference type="EMBL" id="CYXZ01000010">
    <property type="protein sequence ID" value="CUN00987.1"/>
    <property type="molecule type" value="Genomic_DNA"/>
</dbReference>
<dbReference type="Proteomes" id="UP000095350">
    <property type="component" value="Unassembled WGS sequence"/>
</dbReference>
<evidence type="ECO:0000256" key="1">
    <source>
        <dbReference type="SAM" id="Phobius"/>
    </source>
</evidence>
<evidence type="ECO:0000259" key="2">
    <source>
        <dbReference type="SMART" id="SM00014"/>
    </source>
</evidence>
<dbReference type="STRING" id="166486.ERS852572_01490"/>
<dbReference type="AlphaFoldDB" id="A0A173TG44"/>
<dbReference type="RefSeq" id="WP_015521192.1">
    <property type="nucleotide sequence ID" value="NZ_CABIYH010000010.1"/>
</dbReference>
<keyword evidence="1" id="KW-0472">Membrane</keyword>
<feature type="transmembrane region" description="Helical" evidence="1">
    <location>
        <begin position="146"/>
        <end position="164"/>
    </location>
</feature>
<feature type="domain" description="Phosphatidic acid phosphatase type 2/haloperoxidase" evidence="2">
    <location>
        <begin position="51"/>
        <end position="161"/>
    </location>
</feature>
<protein>
    <submittedName>
        <fullName evidence="3">Undecaprenyl pyrophosphate phosphatase</fullName>
    </submittedName>
</protein>
<proteinExistence type="predicted"/>
<organism evidence="3 4">
    <name type="scientific">Roseburia intestinalis</name>
    <dbReference type="NCBI Taxonomy" id="166486"/>
    <lineage>
        <taxon>Bacteria</taxon>
        <taxon>Bacillati</taxon>
        <taxon>Bacillota</taxon>
        <taxon>Clostridia</taxon>
        <taxon>Lachnospirales</taxon>
        <taxon>Lachnospiraceae</taxon>
        <taxon>Roseburia</taxon>
    </lineage>
</organism>
<keyword evidence="1" id="KW-0812">Transmembrane</keyword>
<dbReference type="PANTHER" id="PTHR14969:SF13">
    <property type="entry name" value="AT30094P"/>
    <property type="match status" value="1"/>
</dbReference>
<dbReference type="InterPro" id="IPR036938">
    <property type="entry name" value="PAP2/HPO_sf"/>
</dbReference>
<feature type="transmembrane region" description="Helical" evidence="1">
    <location>
        <begin position="52"/>
        <end position="70"/>
    </location>
</feature>
<name>A0A173TG44_9FIRM</name>
<dbReference type="OrthoDB" id="9789113at2"/>
<feature type="transmembrane region" description="Helical" evidence="1">
    <location>
        <begin position="25"/>
        <end position="46"/>
    </location>
</feature>
<dbReference type="PaxDb" id="166486-ERS852572_01490"/>
<dbReference type="Gene3D" id="1.20.144.10">
    <property type="entry name" value="Phosphatidic acid phosphatase type 2/haloperoxidase"/>
    <property type="match status" value="1"/>
</dbReference>
<sequence>MTRETYRKMTGYFLQDEKKVRRIILANRLLTGIVFVSYPLYLISLLLKRDTLLPQAVLVPAVSFVVVTLFRKIVNEPRPYEKYDLPPVIDKDTGGKSFPSRHVFSVFVIAVTVFVRNPVAGCILAMIGIMIAVIRVIGGVHTVWDVTAGAAVGILSGVIGYYMLPYRGF</sequence>
<dbReference type="SUPFAM" id="SSF48317">
    <property type="entry name" value="Acid phosphatase/Vanadium-dependent haloperoxidase"/>
    <property type="match status" value="1"/>
</dbReference>
<keyword evidence="1" id="KW-1133">Transmembrane helix</keyword>
<gene>
    <name evidence="3" type="ORF">ERS852572_01490</name>
</gene>
<accession>A0A173TG44</accession>
<dbReference type="InterPro" id="IPR000326">
    <property type="entry name" value="PAP2/HPO"/>
</dbReference>
<dbReference type="PANTHER" id="PTHR14969">
    <property type="entry name" value="SPHINGOSINE-1-PHOSPHATE PHOSPHOHYDROLASE"/>
    <property type="match status" value="1"/>
</dbReference>
<evidence type="ECO:0000313" key="4">
    <source>
        <dbReference type="Proteomes" id="UP000095350"/>
    </source>
</evidence>
<dbReference type="SMART" id="SM00014">
    <property type="entry name" value="acidPPc"/>
    <property type="match status" value="1"/>
</dbReference>
<feature type="transmembrane region" description="Helical" evidence="1">
    <location>
        <begin position="106"/>
        <end position="134"/>
    </location>
</feature>
<dbReference type="CDD" id="cd01610">
    <property type="entry name" value="PAP2_like"/>
    <property type="match status" value="1"/>
</dbReference>
<evidence type="ECO:0000313" key="3">
    <source>
        <dbReference type="EMBL" id="CUN00987.1"/>
    </source>
</evidence>